<evidence type="ECO:0000256" key="2">
    <source>
        <dbReference type="ARBA" id="ARBA00022771"/>
    </source>
</evidence>
<name>A0A5N6Q7L8_9ASTR</name>
<sequence length="497" mass="55354">MYNSHISNPNRPLPHDRIEAKITATWHKLAVAGIHSYSVYSRVNSDPKKEQNVQMFRMREGEVCMVVVSIVGEMENGKNQQKRDYQLLTVNLIANLWPEDRKKKSSVGLEVEPCGRRQTEKAASVQLCLMVTEKLIWDVKQAPESLNYVSVTFSVEQPDKEVSHGMEMVPVIEQPVKECSNETGLEPHGSMQRTGVDHDIDQGKQTTLPSNDTGIEPSSVIKQAAQALNNTKLKLSADQSVNECQNMMVTDPCFKKEVKETSYDNTSSEVSNPDVSLLDNSSSFQTVTSQPDGKLVMKDQVENCLKFGKRKEDYDDQLCASAVKCTGSAFDNRFRKVPKLTYISEQGLHESGDSSLYSNKTEVMHGKAIPDSYPTTVKRLLSTRILEGAKAKVSCINIFTQKISSYGDRDNDLHRLLFMPNGLPDGTELAYYARGKISPSQFEAHAGWAAKRQPCFACKWPKYYHRGKSDDMCALCGDSGELVICDGCPRAFHAGGA</sequence>
<protein>
    <submittedName>
        <fullName evidence="5">Uncharacterized protein</fullName>
    </submittedName>
</protein>
<dbReference type="InterPro" id="IPR013083">
    <property type="entry name" value="Znf_RING/FYVE/PHD"/>
</dbReference>
<proteinExistence type="predicted"/>
<dbReference type="InterPro" id="IPR011011">
    <property type="entry name" value="Znf_FYVE_PHD"/>
</dbReference>
<organism evidence="5 6">
    <name type="scientific">Mikania micrantha</name>
    <name type="common">bitter vine</name>
    <dbReference type="NCBI Taxonomy" id="192012"/>
    <lineage>
        <taxon>Eukaryota</taxon>
        <taxon>Viridiplantae</taxon>
        <taxon>Streptophyta</taxon>
        <taxon>Embryophyta</taxon>
        <taxon>Tracheophyta</taxon>
        <taxon>Spermatophyta</taxon>
        <taxon>Magnoliopsida</taxon>
        <taxon>eudicotyledons</taxon>
        <taxon>Gunneridae</taxon>
        <taxon>Pentapetalae</taxon>
        <taxon>asterids</taxon>
        <taxon>campanulids</taxon>
        <taxon>Asterales</taxon>
        <taxon>Asteraceae</taxon>
        <taxon>Asteroideae</taxon>
        <taxon>Heliantheae alliance</taxon>
        <taxon>Eupatorieae</taxon>
        <taxon>Mikania</taxon>
    </lineage>
</organism>
<dbReference type="GO" id="GO:0005634">
    <property type="term" value="C:nucleus"/>
    <property type="evidence" value="ECO:0007669"/>
    <property type="project" value="TreeGrafter"/>
</dbReference>
<comment type="caution">
    <text evidence="5">The sequence shown here is derived from an EMBL/GenBank/DDBJ whole genome shotgun (WGS) entry which is preliminary data.</text>
</comment>
<keyword evidence="2" id="KW-0863">Zinc-finger</keyword>
<keyword evidence="1" id="KW-0479">Metal-binding</keyword>
<dbReference type="GO" id="GO:0045944">
    <property type="term" value="P:positive regulation of transcription by RNA polymerase II"/>
    <property type="evidence" value="ECO:0007669"/>
    <property type="project" value="TreeGrafter"/>
</dbReference>
<dbReference type="GO" id="GO:0000977">
    <property type="term" value="F:RNA polymerase II transcription regulatory region sequence-specific DNA binding"/>
    <property type="evidence" value="ECO:0007669"/>
    <property type="project" value="TreeGrafter"/>
</dbReference>
<keyword evidence="6" id="KW-1185">Reference proteome</keyword>
<evidence type="ECO:0000256" key="1">
    <source>
        <dbReference type="ARBA" id="ARBA00022723"/>
    </source>
</evidence>
<dbReference type="GO" id="GO:0008270">
    <property type="term" value="F:zinc ion binding"/>
    <property type="evidence" value="ECO:0007669"/>
    <property type="project" value="UniProtKB-KW"/>
</dbReference>
<dbReference type="PANTHER" id="PTHR47025:SF7">
    <property type="entry name" value="ACYL-COA N-ACYLTRANSFERASE WITH RING_FYVE_PHD-TYPE ZINC FINGER DOMAIN-CONTAINING PROTEIN"/>
    <property type="match status" value="1"/>
</dbReference>
<dbReference type="PANTHER" id="PTHR47025">
    <property type="entry name" value="AUTOIMMUNE REGULATOR"/>
    <property type="match status" value="1"/>
</dbReference>
<evidence type="ECO:0000256" key="4">
    <source>
        <dbReference type="SAM" id="MobiDB-lite"/>
    </source>
</evidence>
<dbReference type="SUPFAM" id="SSF57903">
    <property type="entry name" value="FYVE/PHD zinc finger"/>
    <property type="match status" value="1"/>
</dbReference>
<dbReference type="OrthoDB" id="1740520at2759"/>
<dbReference type="EMBL" id="SZYD01000001">
    <property type="protein sequence ID" value="KAD7479777.1"/>
    <property type="molecule type" value="Genomic_DNA"/>
</dbReference>
<keyword evidence="3" id="KW-0862">Zinc</keyword>
<evidence type="ECO:0000256" key="3">
    <source>
        <dbReference type="ARBA" id="ARBA00022833"/>
    </source>
</evidence>
<dbReference type="Gene3D" id="3.30.40.10">
    <property type="entry name" value="Zinc/RING finger domain, C3HC4 (zinc finger)"/>
    <property type="match status" value="1"/>
</dbReference>
<dbReference type="GO" id="GO:0003682">
    <property type="term" value="F:chromatin binding"/>
    <property type="evidence" value="ECO:0007669"/>
    <property type="project" value="TreeGrafter"/>
</dbReference>
<accession>A0A5N6Q7L8</accession>
<evidence type="ECO:0000313" key="5">
    <source>
        <dbReference type="EMBL" id="KAD7479777.1"/>
    </source>
</evidence>
<dbReference type="Proteomes" id="UP000326396">
    <property type="component" value="Linkage Group LG1"/>
</dbReference>
<dbReference type="AlphaFoldDB" id="A0A5N6Q7L8"/>
<gene>
    <name evidence="5" type="ORF">E3N88_02913</name>
</gene>
<dbReference type="GO" id="GO:0042393">
    <property type="term" value="F:histone binding"/>
    <property type="evidence" value="ECO:0007669"/>
    <property type="project" value="TreeGrafter"/>
</dbReference>
<evidence type="ECO:0000313" key="6">
    <source>
        <dbReference type="Proteomes" id="UP000326396"/>
    </source>
</evidence>
<feature type="region of interest" description="Disordered" evidence="4">
    <location>
        <begin position="182"/>
        <end position="203"/>
    </location>
</feature>
<reference evidence="5 6" key="1">
    <citation type="submission" date="2019-05" db="EMBL/GenBank/DDBJ databases">
        <title>Mikania micrantha, genome provides insights into the molecular mechanism of rapid growth.</title>
        <authorList>
            <person name="Liu B."/>
        </authorList>
    </citation>
    <scope>NUCLEOTIDE SEQUENCE [LARGE SCALE GENOMIC DNA]</scope>
    <source>
        <strain evidence="5">NLD-2019</strain>
        <tissue evidence="5">Leaf</tissue>
    </source>
</reference>